<dbReference type="InterPro" id="IPR014710">
    <property type="entry name" value="RmlC-like_jellyroll"/>
</dbReference>
<dbReference type="InterPro" id="IPR050397">
    <property type="entry name" value="Env_Response_Regulators"/>
</dbReference>
<dbReference type="CDD" id="cd00038">
    <property type="entry name" value="CAP_ED"/>
    <property type="match status" value="2"/>
</dbReference>
<feature type="domain" description="Cyclic nucleotide-binding" evidence="1">
    <location>
        <begin position="5"/>
        <end position="93"/>
    </location>
</feature>
<keyword evidence="3" id="KW-1185">Reference proteome</keyword>
<dbReference type="InterPro" id="IPR023892">
    <property type="entry name" value="cNMP-bd"/>
</dbReference>
<dbReference type="InterPro" id="IPR018490">
    <property type="entry name" value="cNMP-bd_dom_sf"/>
</dbReference>
<dbReference type="RefSeq" id="WP_208344462.1">
    <property type="nucleotide sequence ID" value="NZ_CAWQFN010000505.1"/>
</dbReference>
<comment type="caution">
    <text evidence="2">The sequence shown here is derived from an EMBL/GenBank/DDBJ whole genome shotgun (WGS) entry which is preliminary data.</text>
</comment>
<dbReference type="GO" id="GO:0003700">
    <property type="term" value="F:DNA-binding transcription factor activity"/>
    <property type="evidence" value="ECO:0007669"/>
    <property type="project" value="TreeGrafter"/>
</dbReference>
<dbReference type="SMART" id="SM00100">
    <property type="entry name" value="cNMP"/>
    <property type="match status" value="2"/>
</dbReference>
<organism evidence="2 3">
    <name type="scientific">Aetokthonos hydrillicola Thurmond2011</name>
    <dbReference type="NCBI Taxonomy" id="2712845"/>
    <lineage>
        <taxon>Bacteria</taxon>
        <taxon>Bacillati</taxon>
        <taxon>Cyanobacteriota</taxon>
        <taxon>Cyanophyceae</taxon>
        <taxon>Nostocales</taxon>
        <taxon>Hapalosiphonaceae</taxon>
        <taxon>Aetokthonos</taxon>
    </lineage>
</organism>
<dbReference type="Pfam" id="PF00027">
    <property type="entry name" value="cNMP_binding"/>
    <property type="match status" value="1"/>
</dbReference>
<reference evidence="3" key="1">
    <citation type="journal article" date="2021" name="Science">
        <title>Hunting the eagle killer: A cyanobacterial neurotoxin causes vacuolar myelinopathy.</title>
        <authorList>
            <person name="Breinlinger S."/>
            <person name="Phillips T.J."/>
            <person name="Haram B.N."/>
            <person name="Mares J."/>
            <person name="Martinez Yerena J.A."/>
            <person name="Hrouzek P."/>
            <person name="Sobotka R."/>
            <person name="Henderson W.M."/>
            <person name="Schmieder P."/>
            <person name="Williams S.M."/>
            <person name="Lauderdale J.D."/>
            <person name="Wilde H.D."/>
            <person name="Gerrin W."/>
            <person name="Kust A."/>
            <person name="Washington J.W."/>
            <person name="Wagner C."/>
            <person name="Geier B."/>
            <person name="Liebeke M."/>
            <person name="Enke H."/>
            <person name="Niedermeyer T.H.J."/>
            <person name="Wilde S.B."/>
        </authorList>
    </citation>
    <scope>NUCLEOTIDE SEQUENCE [LARGE SCALE GENOMIC DNA]</scope>
    <source>
        <strain evidence="3">Thurmond2011</strain>
    </source>
</reference>
<evidence type="ECO:0000259" key="1">
    <source>
        <dbReference type="PROSITE" id="PS50042"/>
    </source>
</evidence>
<feature type="domain" description="Cyclic nucleotide-binding" evidence="1">
    <location>
        <begin position="169"/>
        <end position="281"/>
    </location>
</feature>
<dbReference type="AlphaFoldDB" id="A0AAP5MAP1"/>
<dbReference type="NCBIfam" id="TIGR03896">
    <property type="entry name" value="cyc_nuc_ocin"/>
    <property type="match status" value="1"/>
</dbReference>
<accession>A0AAP5MAP1</accession>
<dbReference type="Gene3D" id="2.60.120.10">
    <property type="entry name" value="Jelly Rolls"/>
    <property type="match status" value="2"/>
</dbReference>
<evidence type="ECO:0000313" key="2">
    <source>
        <dbReference type="EMBL" id="MDR9897047.1"/>
    </source>
</evidence>
<dbReference type="InterPro" id="IPR000595">
    <property type="entry name" value="cNMP-bd_dom"/>
</dbReference>
<dbReference type="PANTHER" id="PTHR24567:SF77">
    <property type="entry name" value="NUCLEOSIDE-RESPONSIVE TRANSCRIPTIONAL ACTIVATOR OF NUCLEOSIDE UTILIZATION DEOR"/>
    <property type="match status" value="1"/>
</dbReference>
<dbReference type="EMBL" id="JAALHA020000010">
    <property type="protein sequence ID" value="MDR9897047.1"/>
    <property type="molecule type" value="Genomic_DNA"/>
</dbReference>
<dbReference type="GO" id="GO:0005829">
    <property type="term" value="C:cytosol"/>
    <property type="evidence" value="ECO:0007669"/>
    <property type="project" value="TreeGrafter"/>
</dbReference>
<sequence>MRQVLLQELNNNDIKWLNEVGRKVEVPSGTILVDTERTIDFFYILLDGTLVMTMPLHTGHALNRAFLAIEGAETSEQEIVQLSSGEVAGKIPLPGTPSLPTKVTASKPSLVLAVPQKQLTAKLQHDTWFAARFYRAIAILLLDRCQSLINRFGRSNLVQRQPVRDALYVFGELYDSDIDWFIAQGRLEQIAPNTTLISEGGSVDSLYILLDGSVSLSVSDYERNPLIQAFAAIEETEITGREIGKLSKGAIFGETPFIDNRLPQTTVKVVTNSLVLAMSKEILAAKLQQDIGFASRFYMIISSLLYHRFQGMLNWLGYGRKVYSNTQPLTTVFEYEDELDFTNLDRMTLAGAKFDWMRRKLVR</sequence>
<dbReference type="SUPFAM" id="SSF51206">
    <property type="entry name" value="cAMP-binding domain-like"/>
    <property type="match status" value="2"/>
</dbReference>
<evidence type="ECO:0000313" key="3">
    <source>
        <dbReference type="Proteomes" id="UP000667802"/>
    </source>
</evidence>
<name>A0AAP5MAP1_9CYAN</name>
<proteinExistence type="predicted"/>
<dbReference type="Proteomes" id="UP000667802">
    <property type="component" value="Unassembled WGS sequence"/>
</dbReference>
<dbReference type="PROSITE" id="PS50042">
    <property type="entry name" value="CNMP_BINDING_3"/>
    <property type="match status" value="2"/>
</dbReference>
<gene>
    <name evidence="2" type="ORF">G7B40_021105</name>
</gene>
<dbReference type="PANTHER" id="PTHR24567">
    <property type="entry name" value="CRP FAMILY TRANSCRIPTIONAL REGULATORY PROTEIN"/>
    <property type="match status" value="1"/>
</dbReference>
<protein>
    <submittedName>
        <fullName evidence="2">Cyclic nucleotide-binding domain-containing protein</fullName>
    </submittedName>
</protein>